<dbReference type="InterPro" id="IPR027417">
    <property type="entry name" value="P-loop_NTPase"/>
</dbReference>
<proteinExistence type="predicted"/>
<name>A0A9P5XHL3_9AGAR</name>
<evidence type="ECO:0000313" key="2">
    <source>
        <dbReference type="Proteomes" id="UP000807342"/>
    </source>
</evidence>
<comment type="caution">
    <text evidence="1">The sequence shown here is derived from an EMBL/GenBank/DDBJ whole genome shotgun (WGS) entry which is preliminary data.</text>
</comment>
<reference evidence="1" key="1">
    <citation type="submission" date="2020-11" db="EMBL/GenBank/DDBJ databases">
        <authorList>
            <consortium name="DOE Joint Genome Institute"/>
            <person name="Ahrendt S."/>
            <person name="Riley R."/>
            <person name="Andreopoulos W."/>
            <person name="Labutti K."/>
            <person name="Pangilinan J."/>
            <person name="Ruiz-Duenas F.J."/>
            <person name="Barrasa J.M."/>
            <person name="Sanchez-Garcia M."/>
            <person name="Camarero S."/>
            <person name="Miyauchi S."/>
            <person name="Serrano A."/>
            <person name="Linde D."/>
            <person name="Babiker R."/>
            <person name="Drula E."/>
            <person name="Ayuso-Fernandez I."/>
            <person name="Pacheco R."/>
            <person name="Padilla G."/>
            <person name="Ferreira P."/>
            <person name="Barriuso J."/>
            <person name="Kellner H."/>
            <person name="Castanera R."/>
            <person name="Alfaro M."/>
            <person name="Ramirez L."/>
            <person name="Pisabarro A.G."/>
            <person name="Kuo A."/>
            <person name="Tritt A."/>
            <person name="Lipzen A."/>
            <person name="He G."/>
            <person name="Yan M."/>
            <person name="Ng V."/>
            <person name="Cullen D."/>
            <person name="Martin F."/>
            <person name="Rosso M.-N."/>
            <person name="Henrissat B."/>
            <person name="Hibbett D."/>
            <person name="Martinez A.T."/>
            <person name="Grigoriev I.V."/>
        </authorList>
    </citation>
    <scope>NUCLEOTIDE SEQUENCE</scope>
    <source>
        <strain evidence="1">MF-IS2</strain>
    </source>
</reference>
<feature type="non-terminal residue" evidence="1">
    <location>
        <position position="1"/>
    </location>
</feature>
<gene>
    <name evidence="1" type="ORF">P691DRAFT_644473</name>
</gene>
<dbReference type="Gene3D" id="3.40.50.300">
    <property type="entry name" value="P-loop containing nucleotide triphosphate hydrolases"/>
    <property type="match status" value="1"/>
</dbReference>
<evidence type="ECO:0008006" key="3">
    <source>
        <dbReference type="Google" id="ProtNLM"/>
    </source>
</evidence>
<organism evidence="1 2">
    <name type="scientific">Macrolepiota fuliginosa MF-IS2</name>
    <dbReference type="NCBI Taxonomy" id="1400762"/>
    <lineage>
        <taxon>Eukaryota</taxon>
        <taxon>Fungi</taxon>
        <taxon>Dikarya</taxon>
        <taxon>Basidiomycota</taxon>
        <taxon>Agaricomycotina</taxon>
        <taxon>Agaricomycetes</taxon>
        <taxon>Agaricomycetidae</taxon>
        <taxon>Agaricales</taxon>
        <taxon>Agaricineae</taxon>
        <taxon>Agaricaceae</taxon>
        <taxon>Macrolepiota</taxon>
    </lineage>
</organism>
<keyword evidence="2" id="KW-1185">Reference proteome</keyword>
<protein>
    <recommendedName>
        <fullName evidence="3">G domain-containing protein</fullName>
    </recommendedName>
</protein>
<dbReference type="AlphaFoldDB" id="A0A9P5XHL3"/>
<dbReference type="OrthoDB" id="8954335at2759"/>
<evidence type="ECO:0000313" key="1">
    <source>
        <dbReference type="EMBL" id="KAF9450870.1"/>
    </source>
</evidence>
<feature type="non-terminal residue" evidence="1">
    <location>
        <position position="109"/>
    </location>
</feature>
<dbReference type="EMBL" id="MU151095">
    <property type="protein sequence ID" value="KAF9450870.1"/>
    <property type="molecule type" value="Genomic_DNA"/>
</dbReference>
<accession>A0A9P5XHL3</accession>
<sequence length="109" mass="12381">VMGPTGARKSTFIKVATGIENIQISDTLTSCTQKLHAVQLHSEPWVYVIIFLNTPGFNDIYKTDTQIPEQTADRLWETFTEYKAGVKLSSILYFYCITDNHIMKTCMVV</sequence>
<dbReference type="Proteomes" id="UP000807342">
    <property type="component" value="Unassembled WGS sequence"/>
</dbReference>
<dbReference type="SUPFAM" id="SSF52540">
    <property type="entry name" value="P-loop containing nucleoside triphosphate hydrolases"/>
    <property type="match status" value="1"/>
</dbReference>